<evidence type="ECO:0000313" key="9">
    <source>
        <dbReference type="EMBL" id="KAK2837943.1"/>
    </source>
</evidence>
<evidence type="ECO:0000256" key="1">
    <source>
        <dbReference type="ARBA" id="ARBA00009995"/>
    </source>
</evidence>
<keyword evidence="6 8" id="KW-0472">Membrane</keyword>
<keyword evidence="4 8" id="KW-0812">Transmembrane</keyword>
<reference evidence="9" key="1">
    <citation type="submission" date="2023-07" db="EMBL/GenBank/DDBJ databases">
        <title>Chromosome-level Genome Assembly of Striped Snakehead (Channa striata).</title>
        <authorList>
            <person name="Liu H."/>
        </authorList>
    </citation>
    <scope>NUCLEOTIDE SEQUENCE</scope>
    <source>
        <strain evidence="9">Gz</strain>
        <tissue evidence="9">Muscle</tissue>
    </source>
</reference>
<dbReference type="EMBL" id="JAUPFM010000011">
    <property type="protein sequence ID" value="KAK2837943.1"/>
    <property type="molecule type" value="Genomic_DNA"/>
</dbReference>
<accession>A0AA88MK03</accession>
<dbReference type="Proteomes" id="UP001187415">
    <property type="component" value="Unassembled WGS sequence"/>
</dbReference>
<evidence type="ECO:0000256" key="5">
    <source>
        <dbReference type="ARBA" id="ARBA00022989"/>
    </source>
</evidence>
<keyword evidence="5 8" id="KW-1133">Transmembrane helix</keyword>
<feature type="transmembrane region" description="Helical" evidence="8">
    <location>
        <begin position="244"/>
        <end position="267"/>
    </location>
</feature>
<dbReference type="InterPro" id="IPR050271">
    <property type="entry name" value="UDP-glycosyltransferase"/>
</dbReference>
<proteinExistence type="inferred from homology"/>
<dbReference type="InterPro" id="IPR002213">
    <property type="entry name" value="UDP_glucos_trans"/>
</dbReference>
<evidence type="ECO:0000313" key="10">
    <source>
        <dbReference type="Proteomes" id="UP001187415"/>
    </source>
</evidence>
<comment type="catalytic activity">
    <reaction evidence="8">
        <text>glucuronate acceptor + UDP-alpha-D-glucuronate = acceptor beta-D-glucuronoside + UDP + H(+)</text>
        <dbReference type="Rhea" id="RHEA:21032"/>
        <dbReference type="ChEBI" id="CHEBI:15378"/>
        <dbReference type="ChEBI" id="CHEBI:58052"/>
        <dbReference type="ChEBI" id="CHEBI:58223"/>
        <dbReference type="ChEBI" id="CHEBI:132367"/>
        <dbReference type="ChEBI" id="CHEBI:132368"/>
        <dbReference type="EC" id="2.4.1.17"/>
    </reaction>
</comment>
<dbReference type="EC" id="2.4.1.17" evidence="8"/>
<name>A0AA88MK03_CHASR</name>
<evidence type="ECO:0000256" key="4">
    <source>
        <dbReference type="ARBA" id="ARBA00022692"/>
    </source>
</evidence>
<dbReference type="Gene3D" id="3.40.50.2000">
    <property type="entry name" value="Glycogen Phosphorylase B"/>
    <property type="match status" value="1"/>
</dbReference>
<dbReference type="Pfam" id="PF00201">
    <property type="entry name" value="UDPGT"/>
    <property type="match status" value="1"/>
</dbReference>
<comment type="similarity">
    <text evidence="1 7">Belongs to the UDP-glycosyltransferase family.</text>
</comment>
<keyword evidence="2 7" id="KW-0328">Glycosyltransferase</keyword>
<comment type="subcellular location">
    <subcellularLocation>
        <location evidence="8">Membrane</location>
        <topology evidence="8">Single-pass membrane protein</topology>
    </subcellularLocation>
</comment>
<dbReference type="GO" id="GO:0016020">
    <property type="term" value="C:membrane"/>
    <property type="evidence" value="ECO:0007669"/>
    <property type="project" value="UniProtKB-SubCell"/>
</dbReference>
<dbReference type="FunFam" id="3.40.50.2000:FF:000001">
    <property type="entry name" value="UDP-glucuronosyltransferase"/>
    <property type="match status" value="1"/>
</dbReference>
<protein>
    <recommendedName>
        <fullName evidence="8">UDP-glucuronosyltransferase</fullName>
        <ecNumber evidence="8">2.4.1.17</ecNumber>
    </recommendedName>
</protein>
<organism evidence="9 10">
    <name type="scientific">Channa striata</name>
    <name type="common">Snakehead murrel</name>
    <name type="synonym">Ophicephalus striatus</name>
    <dbReference type="NCBI Taxonomy" id="64152"/>
    <lineage>
        <taxon>Eukaryota</taxon>
        <taxon>Metazoa</taxon>
        <taxon>Chordata</taxon>
        <taxon>Craniata</taxon>
        <taxon>Vertebrata</taxon>
        <taxon>Euteleostomi</taxon>
        <taxon>Actinopterygii</taxon>
        <taxon>Neopterygii</taxon>
        <taxon>Teleostei</taxon>
        <taxon>Neoteleostei</taxon>
        <taxon>Acanthomorphata</taxon>
        <taxon>Anabantaria</taxon>
        <taxon>Anabantiformes</taxon>
        <taxon>Channoidei</taxon>
        <taxon>Channidae</taxon>
        <taxon>Channa</taxon>
    </lineage>
</organism>
<keyword evidence="10" id="KW-1185">Reference proteome</keyword>
<dbReference type="SUPFAM" id="SSF53756">
    <property type="entry name" value="UDP-Glycosyltransferase/glycogen phosphorylase"/>
    <property type="match status" value="1"/>
</dbReference>
<dbReference type="PANTHER" id="PTHR48043:SF140">
    <property type="entry name" value="UDP-GLUCURONOSYLTRANSFERASE 2A1"/>
    <property type="match status" value="1"/>
</dbReference>
<sequence>MSRADIWLMRTYWDFDFPRPFLPNFKFVGGIHCRPAKPLPEDMEEFVQSSGDDGIVVFTLGSLINNITTEKANVIASALAQIPQKVVWSYRGEKPEALGANTRIYDWIPQNDLLGHPKTRAFITHGGTNGIYEAIYHGVPMVGIPVFADQPENMVHMKSKGAAVIVELKSMKAEDLRDAVNTVINTKTYKESAMRLSSIHHDRPMSPLDEAVFWIEFTMRNKGAKHLRVQAHELTWYQYHSLDVLAFLLTVVLLHVFLLVKICGLCFRWSCRRRGKRKAQ</sequence>
<evidence type="ECO:0000256" key="8">
    <source>
        <dbReference type="RuleBase" id="RU362059"/>
    </source>
</evidence>
<evidence type="ECO:0000256" key="3">
    <source>
        <dbReference type="ARBA" id="ARBA00022679"/>
    </source>
</evidence>
<dbReference type="AlphaFoldDB" id="A0AA88MK03"/>
<dbReference type="PANTHER" id="PTHR48043">
    <property type="entry name" value="EG:EG0003.4 PROTEIN-RELATED"/>
    <property type="match status" value="1"/>
</dbReference>
<evidence type="ECO:0000256" key="6">
    <source>
        <dbReference type="ARBA" id="ARBA00023136"/>
    </source>
</evidence>
<evidence type="ECO:0000256" key="2">
    <source>
        <dbReference type="ARBA" id="ARBA00022676"/>
    </source>
</evidence>
<dbReference type="InterPro" id="IPR035595">
    <property type="entry name" value="UDP_glycos_trans_CS"/>
</dbReference>
<comment type="caution">
    <text evidence="9">The sequence shown here is derived from an EMBL/GenBank/DDBJ whole genome shotgun (WGS) entry which is preliminary data.</text>
</comment>
<evidence type="ECO:0000256" key="7">
    <source>
        <dbReference type="RuleBase" id="RU003718"/>
    </source>
</evidence>
<dbReference type="CDD" id="cd03784">
    <property type="entry name" value="GT1_Gtf-like"/>
    <property type="match status" value="1"/>
</dbReference>
<gene>
    <name evidence="9" type="ORF">Q5P01_015155</name>
</gene>
<keyword evidence="3 7" id="KW-0808">Transferase</keyword>
<dbReference type="PROSITE" id="PS00375">
    <property type="entry name" value="UDPGT"/>
    <property type="match status" value="1"/>
</dbReference>
<dbReference type="GO" id="GO:0015020">
    <property type="term" value="F:glucuronosyltransferase activity"/>
    <property type="evidence" value="ECO:0007669"/>
    <property type="project" value="UniProtKB-EC"/>
</dbReference>